<dbReference type="InterPro" id="IPR008929">
    <property type="entry name" value="Chondroitin_lyas"/>
</dbReference>
<dbReference type="EMBL" id="CAKMMW010000020">
    <property type="protein sequence ID" value="CAH1221391.1"/>
    <property type="molecule type" value="Genomic_DNA"/>
</dbReference>
<evidence type="ECO:0000313" key="2">
    <source>
        <dbReference type="Proteomes" id="UP000838821"/>
    </source>
</evidence>
<sequence length="815" mass="92277">MSNEESIRIRTIAWHKASENEMSARIRRILQKWLPFANKQFADWAWRPSCGHFFGGAYWYGLETAYTASVFALLAKHPNYEEMMTGIPRAEVKRKAIAAIRYLGFTHDTGPEDCVRAEGRNRFCSLTKWGGRGQKFFPASQTGVTIASFGLSAWLLWDDLDKETRCLVRNVLIEYADRWCEEDPRNGAYHDTQTEENAWTAGGIAAALALFPNHPRQDSWKKGFEAWSLNAITTPIDRAREPKSIQTVTFHPDFTTENHGFAHPGYLCAGINLRGIHAIFSLIGDEVISETVLYNNEHLYNKTIKVWAQFDGLAVPIQGQDWWYNRQHERQFTHAFMNVIHGDSDASLLERRALTVIEGIQNSNEQGCLLEENGEQCIISGYQTAKDMEHTSAKDLVASCLLHLFGGAGAAPSDGDEMNARLRGVYVYPYGCSVIHRTRNSFSSFSWRNRVMGLTIPAKGCWSITPIPASYTGTVEFKVNSQRTIHSNERYVLQTERENIRDYEDGFGAMASLMRGVEELRQDVAFVSLPDGKTVYVECIQVLKSCSIAEMNTGMIGIRNEQFSAMPDLAQGHKTIYFPNQTVSYEGFYGREPNRTTDFAPVEWVQVDDDIGFVLFGSQGIRYINQHEYKKWKGVEDFLILNRRNVGTFNGPSKLVPFIVVTLPNRTKEETKSSANLTHLFTCDKEGIVLLSCERQLIFANFNATALIVRAESESKLNLNKMPLYEGINRIEGHSYFWSGSLDAFTSGFLLCEWTLENLGDEQEGTSMIEISLLPNRLYVTNRGEESVSIVLQHTDDGHRHMMALAPNITEILNF</sequence>
<organism evidence="1 2">
    <name type="scientific">Paenibacillus allorhizoplanae</name>
    <dbReference type="NCBI Taxonomy" id="2905648"/>
    <lineage>
        <taxon>Bacteria</taxon>
        <taxon>Bacillati</taxon>
        <taxon>Bacillota</taxon>
        <taxon>Bacilli</taxon>
        <taxon>Bacillales</taxon>
        <taxon>Paenibacillaceae</taxon>
        <taxon>Paenibacillus</taxon>
    </lineage>
</organism>
<accession>A0ABM9CQG9</accession>
<dbReference type="Gene3D" id="1.50.10.100">
    <property type="entry name" value="Chondroitin AC/alginate lyase"/>
    <property type="match status" value="1"/>
</dbReference>
<proteinExistence type="predicted"/>
<name>A0ABM9CQG9_9BACL</name>
<reference evidence="1" key="1">
    <citation type="submission" date="2022-01" db="EMBL/GenBank/DDBJ databases">
        <authorList>
            <person name="Criscuolo A."/>
        </authorList>
    </citation>
    <scope>NUCLEOTIDE SEQUENCE</scope>
    <source>
        <strain evidence="1">CIP111891</strain>
    </source>
</reference>
<dbReference type="Proteomes" id="UP000838821">
    <property type="component" value="Unassembled WGS sequence"/>
</dbReference>
<gene>
    <name evidence="1" type="ORF">PAECIP111891_05170</name>
</gene>
<evidence type="ECO:0000313" key="1">
    <source>
        <dbReference type="EMBL" id="CAH1221391.1"/>
    </source>
</evidence>
<comment type="caution">
    <text evidence="1">The sequence shown here is derived from an EMBL/GenBank/DDBJ whole genome shotgun (WGS) entry which is preliminary data.</text>
</comment>
<protein>
    <submittedName>
        <fullName evidence="1">Uncharacterized protein</fullName>
    </submittedName>
</protein>
<dbReference type="RefSeq" id="WP_236291283.1">
    <property type="nucleotide sequence ID" value="NZ_CAKMMW010000020.1"/>
</dbReference>
<keyword evidence="2" id="KW-1185">Reference proteome</keyword>